<dbReference type="Proteomes" id="UP000192907">
    <property type="component" value="Unassembled WGS sequence"/>
</dbReference>
<evidence type="ECO:0000313" key="1">
    <source>
        <dbReference type="EMBL" id="SMF68969.1"/>
    </source>
</evidence>
<gene>
    <name evidence="1" type="ORF">SAMN06296036_12481</name>
</gene>
<accession>A0A1Y6CJL8</accession>
<dbReference type="EMBL" id="FWZT01000024">
    <property type="protein sequence ID" value="SMF68969.1"/>
    <property type="molecule type" value="Genomic_DNA"/>
</dbReference>
<dbReference type="PROSITE" id="PS51257">
    <property type="entry name" value="PROKAR_LIPOPROTEIN"/>
    <property type="match status" value="1"/>
</dbReference>
<organism evidence="1 2">
    <name type="scientific">Pseudobacteriovorax antillogorgiicola</name>
    <dbReference type="NCBI Taxonomy" id="1513793"/>
    <lineage>
        <taxon>Bacteria</taxon>
        <taxon>Pseudomonadati</taxon>
        <taxon>Bdellovibrionota</taxon>
        <taxon>Oligoflexia</taxon>
        <taxon>Oligoflexales</taxon>
        <taxon>Pseudobacteriovoracaceae</taxon>
        <taxon>Pseudobacteriovorax</taxon>
    </lineage>
</organism>
<evidence type="ECO:0000313" key="2">
    <source>
        <dbReference type="Proteomes" id="UP000192907"/>
    </source>
</evidence>
<sequence length="63" mass="7469">MKLLCMLVGIGLVSCASSDDPKYVYGWCYQPLYWPSDCVEPEMPSKEEMAKWRREKYRRSLED</sequence>
<name>A0A1Y6CJL8_9BACT</name>
<keyword evidence="2" id="KW-1185">Reference proteome</keyword>
<protein>
    <recommendedName>
        <fullName evidence="3">Lipoprotein</fullName>
    </recommendedName>
</protein>
<dbReference type="AlphaFoldDB" id="A0A1Y6CJL8"/>
<reference evidence="2" key="1">
    <citation type="submission" date="2017-04" db="EMBL/GenBank/DDBJ databases">
        <authorList>
            <person name="Varghese N."/>
            <person name="Submissions S."/>
        </authorList>
    </citation>
    <scope>NUCLEOTIDE SEQUENCE [LARGE SCALE GENOMIC DNA]</scope>
    <source>
        <strain evidence="2">RKEM611</strain>
    </source>
</reference>
<dbReference type="RefSeq" id="WP_132323933.1">
    <property type="nucleotide sequence ID" value="NZ_FWZT01000024.1"/>
</dbReference>
<evidence type="ECO:0008006" key="3">
    <source>
        <dbReference type="Google" id="ProtNLM"/>
    </source>
</evidence>
<proteinExistence type="predicted"/>